<name>A0A0M8ZYC1_9HYME</name>
<dbReference type="EMBL" id="KQ435798">
    <property type="protein sequence ID" value="KOX73427.1"/>
    <property type="molecule type" value="Genomic_DNA"/>
</dbReference>
<evidence type="ECO:0000313" key="1">
    <source>
        <dbReference type="EMBL" id="KOX73427.1"/>
    </source>
</evidence>
<organism evidence="1 2">
    <name type="scientific">Melipona quadrifasciata</name>
    <dbReference type="NCBI Taxonomy" id="166423"/>
    <lineage>
        <taxon>Eukaryota</taxon>
        <taxon>Metazoa</taxon>
        <taxon>Ecdysozoa</taxon>
        <taxon>Arthropoda</taxon>
        <taxon>Hexapoda</taxon>
        <taxon>Insecta</taxon>
        <taxon>Pterygota</taxon>
        <taxon>Neoptera</taxon>
        <taxon>Endopterygota</taxon>
        <taxon>Hymenoptera</taxon>
        <taxon>Apocrita</taxon>
        <taxon>Aculeata</taxon>
        <taxon>Apoidea</taxon>
        <taxon>Anthophila</taxon>
        <taxon>Apidae</taxon>
        <taxon>Melipona</taxon>
    </lineage>
</organism>
<keyword evidence="2" id="KW-1185">Reference proteome</keyword>
<dbReference type="AlphaFoldDB" id="A0A0M8ZYC1"/>
<reference evidence="1 2" key="1">
    <citation type="submission" date="2015-07" db="EMBL/GenBank/DDBJ databases">
        <title>The genome of Melipona quadrifasciata.</title>
        <authorList>
            <person name="Pan H."/>
            <person name="Kapheim K."/>
        </authorList>
    </citation>
    <scope>NUCLEOTIDE SEQUENCE [LARGE SCALE GENOMIC DNA]</scope>
    <source>
        <strain evidence="1">0111107301</strain>
        <tissue evidence="1">Whole body</tissue>
    </source>
</reference>
<dbReference type="Proteomes" id="UP000053105">
    <property type="component" value="Unassembled WGS sequence"/>
</dbReference>
<sequence length="244" mass="28115">MSAKYKGKVERLNRRERKTASGYESSEISMEWSNVVGLLTLKALWAHICVRRKQSVWTMSAYMRLNTAAKFQLHVNPPPHDLTTRFKNSQIFQQNLLHVMFVFTLVGSNLVECQLSSRDNCSGLGFLKYGFRTLDLPIFDVKQQSVRNPARMGEPALVGLVTTTSVWDHSLRDVKLSSKKKLTTVEAESLKRNQKYEKAQNTKVALVLVYGILNRIRKVPSTRQRWIKQGPTDRRKLFAEQRMV</sequence>
<proteinExistence type="predicted"/>
<protein>
    <submittedName>
        <fullName evidence="1">Uncharacterized protein</fullName>
    </submittedName>
</protein>
<evidence type="ECO:0000313" key="2">
    <source>
        <dbReference type="Proteomes" id="UP000053105"/>
    </source>
</evidence>
<accession>A0A0M8ZYC1</accession>
<gene>
    <name evidence="1" type="ORF">WN51_14473</name>
</gene>